<feature type="compositionally biased region" description="Basic and acidic residues" evidence="1">
    <location>
        <begin position="118"/>
        <end position="137"/>
    </location>
</feature>
<evidence type="ECO:0000313" key="3">
    <source>
        <dbReference type="Proteomes" id="UP000636960"/>
    </source>
</evidence>
<feature type="region of interest" description="Disordered" evidence="1">
    <location>
        <begin position="101"/>
        <end position="137"/>
    </location>
</feature>
<dbReference type="SUPFAM" id="SSF52343">
    <property type="entry name" value="Ferredoxin reductase-like, C-terminal NADP-linked domain"/>
    <property type="match status" value="1"/>
</dbReference>
<name>A0A919K4N6_9ACTN</name>
<evidence type="ECO:0000313" key="2">
    <source>
        <dbReference type="EMBL" id="GIF00109.1"/>
    </source>
</evidence>
<reference evidence="2" key="1">
    <citation type="submission" date="2021-01" db="EMBL/GenBank/DDBJ databases">
        <title>Whole genome shotgun sequence of Actinoplanes rishiriensis NBRC 108556.</title>
        <authorList>
            <person name="Komaki H."/>
            <person name="Tamura T."/>
        </authorList>
    </citation>
    <scope>NUCLEOTIDE SEQUENCE</scope>
    <source>
        <strain evidence="2">NBRC 108556</strain>
    </source>
</reference>
<dbReference type="EMBL" id="BOMV01000080">
    <property type="protein sequence ID" value="GIF00109.1"/>
    <property type="molecule type" value="Genomic_DNA"/>
</dbReference>
<evidence type="ECO:0008006" key="4">
    <source>
        <dbReference type="Google" id="ProtNLM"/>
    </source>
</evidence>
<comment type="caution">
    <text evidence="2">The sequence shown here is derived from an EMBL/GenBank/DDBJ whole genome shotgun (WGS) entry which is preliminary data.</text>
</comment>
<sequence length="175" mass="19447">MHAGAASVHHLQPAGETALRLTIKELGDYTRRLGTDPEPGRTVIVEGGYGMLDYRTGVGGRRHRRDTVPQLAPRRAFAHPARRPFLLCRTPSRRGNLLAGRARRAEPAPRPARVPARLVRDGRADGRPDRRPDRPVADAEIYLCGPQPMIASLERGLRQSGVSPRAIHFEEFAFR</sequence>
<protein>
    <recommendedName>
        <fullName evidence="4">Oxidoreductase FAD/NAD(P)-binding domain-containing protein</fullName>
    </recommendedName>
</protein>
<keyword evidence="3" id="KW-1185">Reference proteome</keyword>
<evidence type="ECO:0000256" key="1">
    <source>
        <dbReference type="SAM" id="MobiDB-lite"/>
    </source>
</evidence>
<organism evidence="2 3">
    <name type="scientific">Paractinoplanes rishiriensis</name>
    <dbReference type="NCBI Taxonomy" id="1050105"/>
    <lineage>
        <taxon>Bacteria</taxon>
        <taxon>Bacillati</taxon>
        <taxon>Actinomycetota</taxon>
        <taxon>Actinomycetes</taxon>
        <taxon>Micromonosporales</taxon>
        <taxon>Micromonosporaceae</taxon>
        <taxon>Paractinoplanes</taxon>
    </lineage>
</organism>
<dbReference type="InterPro" id="IPR039261">
    <property type="entry name" value="FNR_nucleotide-bd"/>
</dbReference>
<dbReference type="Proteomes" id="UP000636960">
    <property type="component" value="Unassembled WGS sequence"/>
</dbReference>
<dbReference type="AlphaFoldDB" id="A0A919K4N6"/>
<gene>
    <name evidence="2" type="ORF">Ari01nite_75730</name>
</gene>
<accession>A0A919K4N6</accession>
<proteinExistence type="predicted"/>
<dbReference type="Gene3D" id="3.40.50.80">
    <property type="entry name" value="Nucleotide-binding domain of ferredoxin-NADP reductase (FNR) module"/>
    <property type="match status" value="1"/>
</dbReference>